<evidence type="ECO:0000313" key="2">
    <source>
        <dbReference type="EMBL" id="KII82710.1"/>
    </source>
</evidence>
<sequence length="413" mass="47143">MHTDSTLDLLESTTTELGREMRSFRKGTCAQFHTTELPGEQAARARRKSRKKKSNNVPAVHAEPTTATRKPAVEKSEGKQFNLITYKFHALADYVKTIRLFGSTDSYTSQIGELAHRCIKRLYSRTNKKNAMEQVTRHERRETKFRLAREKADADSRSKARHPHHGVNESPNQDTSSLDQDDEVHHYMSNSRNSPHDLTSFTRDFRNDPATKDFIPKLKNHLLGRLLDREFDGDEFSDFNDAERNTVRIVNNRVYSVSTLRVNYTTYDVRRGQDSMNPRTHADVMVRSPETGPGASQFWYARILGVFHASVYHSGPLAQTSSVQPMEFLWVRWFGSAVGYRHGSKRARLPKVGFVPDTDESAFGFLDPSLVIRGCHLIPAFVDGRTSDLLRCEHSAGRAADEVDDWEAFYVNM</sequence>
<feature type="compositionally biased region" description="Basic and acidic residues" evidence="1">
    <location>
        <begin position="135"/>
        <end position="158"/>
    </location>
</feature>
<evidence type="ECO:0000313" key="3">
    <source>
        <dbReference type="Proteomes" id="UP000053263"/>
    </source>
</evidence>
<dbReference type="OrthoDB" id="3183767at2759"/>
<organism evidence="2 3">
    <name type="scientific">Plicaturopsis crispa FD-325 SS-3</name>
    <dbReference type="NCBI Taxonomy" id="944288"/>
    <lineage>
        <taxon>Eukaryota</taxon>
        <taxon>Fungi</taxon>
        <taxon>Dikarya</taxon>
        <taxon>Basidiomycota</taxon>
        <taxon>Agaricomycotina</taxon>
        <taxon>Agaricomycetes</taxon>
        <taxon>Agaricomycetidae</taxon>
        <taxon>Amylocorticiales</taxon>
        <taxon>Amylocorticiaceae</taxon>
        <taxon>Plicatura</taxon>
        <taxon>Plicaturopsis crispa</taxon>
    </lineage>
</organism>
<keyword evidence="3" id="KW-1185">Reference proteome</keyword>
<feature type="region of interest" description="Disordered" evidence="1">
    <location>
        <begin position="129"/>
        <end position="179"/>
    </location>
</feature>
<dbReference type="HOGENOM" id="CLU_002498_9_1_1"/>
<evidence type="ECO:0000256" key="1">
    <source>
        <dbReference type="SAM" id="MobiDB-lite"/>
    </source>
</evidence>
<gene>
    <name evidence="2" type="ORF">PLICRDRAFT_120409</name>
</gene>
<name>A0A0C9SV09_PLICR</name>
<protein>
    <submittedName>
        <fullName evidence="2">Uncharacterized protein</fullName>
    </submittedName>
</protein>
<feature type="compositionally biased region" description="Basic residues" evidence="1">
    <location>
        <begin position="44"/>
        <end position="54"/>
    </location>
</feature>
<proteinExistence type="predicted"/>
<feature type="region of interest" description="Disordered" evidence="1">
    <location>
        <begin position="37"/>
        <end position="74"/>
    </location>
</feature>
<dbReference type="AlphaFoldDB" id="A0A0C9SV09"/>
<accession>A0A0C9SV09</accession>
<feature type="compositionally biased region" description="Polar residues" evidence="1">
    <location>
        <begin position="169"/>
        <end position="178"/>
    </location>
</feature>
<dbReference type="EMBL" id="KN832739">
    <property type="protein sequence ID" value="KII82710.1"/>
    <property type="molecule type" value="Genomic_DNA"/>
</dbReference>
<dbReference type="Proteomes" id="UP000053263">
    <property type="component" value="Unassembled WGS sequence"/>
</dbReference>
<reference evidence="2 3" key="1">
    <citation type="submission" date="2014-06" db="EMBL/GenBank/DDBJ databases">
        <title>Evolutionary Origins and Diversification of the Mycorrhizal Mutualists.</title>
        <authorList>
            <consortium name="DOE Joint Genome Institute"/>
            <consortium name="Mycorrhizal Genomics Consortium"/>
            <person name="Kohler A."/>
            <person name="Kuo A."/>
            <person name="Nagy L.G."/>
            <person name="Floudas D."/>
            <person name="Copeland A."/>
            <person name="Barry K.W."/>
            <person name="Cichocki N."/>
            <person name="Veneault-Fourrey C."/>
            <person name="LaButti K."/>
            <person name="Lindquist E.A."/>
            <person name="Lipzen A."/>
            <person name="Lundell T."/>
            <person name="Morin E."/>
            <person name="Murat C."/>
            <person name="Riley R."/>
            <person name="Ohm R."/>
            <person name="Sun H."/>
            <person name="Tunlid A."/>
            <person name="Henrissat B."/>
            <person name="Grigoriev I.V."/>
            <person name="Hibbett D.S."/>
            <person name="Martin F."/>
        </authorList>
    </citation>
    <scope>NUCLEOTIDE SEQUENCE [LARGE SCALE GENOMIC DNA]</scope>
    <source>
        <strain evidence="2 3">FD-325 SS-3</strain>
    </source>
</reference>